<feature type="compositionally biased region" description="Basic and acidic residues" evidence="1">
    <location>
        <begin position="368"/>
        <end position="380"/>
    </location>
</feature>
<accession>A0A243RMA3</accession>
<name>A0A243RMA3_9ACTN</name>
<dbReference type="SUPFAM" id="SSF52540">
    <property type="entry name" value="P-loop containing nucleoside triphosphate hydrolases"/>
    <property type="match status" value="1"/>
</dbReference>
<sequence>MSDYPPEPFTRRRKLTRASDIEIKPVTWMWEDNGAGRIPAGSQVVAAGREGTGKSSFGIWMSAGVTTGTLPGSLLGTPYDVIYVAVEDSWEHTIAGRLKAAGADLDRVWRLDVEVSEDEISTINLPYDFDLLEESITEYGVKLVVLDPLISTIGSSVDTHKERSVRTVLDPLARMADRTGCVMLGIAHFGKAAGTDASSLITGSGAFKNVPRAIFGFAVDPEDGSRVMTQTKNSLGRTDLPSLAYSIESTKVQTTAGGYAEVGKFVFGGEAPRSVEQILASSSSDGDRTQDKLDAVDFLKDALDGAWSKTTDIQEEAKQVHSISERTLNRARKGLAVVAKKFPTGKDGKGEWWLSLPEQSANLPAPEPEGKGATESDSEGKGATPDAVTSEDCQGANQDRVMELWHPGTLAPDPEPIDDSPELVADVVPIKRTRTVKPKCGWCEKAFTPVRQAAYCSKNCRQNANRASKKKTGE</sequence>
<dbReference type="Gene3D" id="3.40.50.300">
    <property type="entry name" value="P-loop containing nucleotide triphosphate hydrolases"/>
    <property type="match status" value="1"/>
</dbReference>
<dbReference type="AlphaFoldDB" id="A0A243RMA3"/>
<evidence type="ECO:0008006" key="4">
    <source>
        <dbReference type="Google" id="ProtNLM"/>
    </source>
</evidence>
<evidence type="ECO:0000313" key="2">
    <source>
        <dbReference type="EMBL" id="OUC96069.1"/>
    </source>
</evidence>
<dbReference type="Proteomes" id="UP000194761">
    <property type="component" value="Unassembled WGS sequence"/>
</dbReference>
<evidence type="ECO:0000256" key="1">
    <source>
        <dbReference type="SAM" id="MobiDB-lite"/>
    </source>
</evidence>
<feature type="region of interest" description="Disordered" evidence="1">
    <location>
        <begin position="360"/>
        <end position="394"/>
    </location>
</feature>
<dbReference type="RefSeq" id="WP_086573130.1">
    <property type="nucleotide sequence ID" value="NZ_NGFP01000066.1"/>
</dbReference>
<evidence type="ECO:0000313" key="3">
    <source>
        <dbReference type="Proteomes" id="UP000194761"/>
    </source>
</evidence>
<dbReference type="InterPro" id="IPR027417">
    <property type="entry name" value="P-loop_NTPase"/>
</dbReference>
<dbReference type="Pfam" id="PF13481">
    <property type="entry name" value="AAA_25"/>
    <property type="match status" value="1"/>
</dbReference>
<keyword evidence="3" id="KW-1185">Reference proteome</keyword>
<reference evidence="2 3" key="1">
    <citation type="submission" date="2017-05" db="EMBL/GenBank/DDBJ databases">
        <title>Biotechnological potential of actinobacteria isolated from South African environments.</title>
        <authorList>
            <person name="Le Roes-Hill M."/>
            <person name="Prins A."/>
            <person name="Durrell K.A."/>
        </authorList>
    </citation>
    <scope>NUCLEOTIDE SEQUENCE [LARGE SCALE GENOMIC DNA]</scope>
    <source>
        <strain evidence="2">M26</strain>
    </source>
</reference>
<dbReference type="EMBL" id="NGFP01000066">
    <property type="protein sequence ID" value="OUC96069.1"/>
    <property type="molecule type" value="Genomic_DNA"/>
</dbReference>
<proteinExistence type="predicted"/>
<gene>
    <name evidence="2" type="ORF">CA984_16450</name>
</gene>
<organism evidence="2 3">
    <name type="scientific">Streptosporangium minutum</name>
    <dbReference type="NCBI Taxonomy" id="569862"/>
    <lineage>
        <taxon>Bacteria</taxon>
        <taxon>Bacillati</taxon>
        <taxon>Actinomycetota</taxon>
        <taxon>Actinomycetes</taxon>
        <taxon>Streptosporangiales</taxon>
        <taxon>Streptosporangiaceae</taxon>
        <taxon>Streptosporangium</taxon>
    </lineage>
</organism>
<protein>
    <recommendedName>
        <fullName evidence="4">AAA family ATPase</fullName>
    </recommendedName>
</protein>
<comment type="caution">
    <text evidence="2">The sequence shown here is derived from an EMBL/GenBank/DDBJ whole genome shotgun (WGS) entry which is preliminary data.</text>
</comment>